<dbReference type="Proteomes" id="UP000789831">
    <property type="component" value="Unassembled WGS sequence"/>
</dbReference>
<dbReference type="SUPFAM" id="SSF50044">
    <property type="entry name" value="SH3-domain"/>
    <property type="match status" value="1"/>
</dbReference>
<dbReference type="GO" id="GO:0051666">
    <property type="term" value="P:actin cortical patch localization"/>
    <property type="evidence" value="ECO:0007669"/>
    <property type="project" value="TreeGrafter"/>
</dbReference>
<comment type="similarity">
    <text evidence="1">Belongs to the SH3YL1 family.</text>
</comment>
<dbReference type="GO" id="GO:0051017">
    <property type="term" value="P:actin filament bundle assembly"/>
    <property type="evidence" value="ECO:0007669"/>
    <property type="project" value="TreeGrafter"/>
</dbReference>
<dbReference type="EMBL" id="CAJVPL010000142">
    <property type="protein sequence ID" value="CAG8453842.1"/>
    <property type="molecule type" value="Genomic_DNA"/>
</dbReference>
<feature type="compositionally biased region" description="Polar residues" evidence="4">
    <location>
        <begin position="241"/>
        <end position="252"/>
    </location>
</feature>
<gene>
    <name evidence="6" type="ORF">AGERDE_LOCUS1884</name>
</gene>
<dbReference type="PANTHER" id="PTHR15629">
    <property type="entry name" value="SH3YL1 PROTEIN"/>
    <property type="match status" value="1"/>
</dbReference>
<dbReference type="CDD" id="cd11842">
    <property type="entry name" value="SH3_Ysc84p_like"/>
    <property type="match status" value="1"/>
</dbReference>
<evidence type="ECO:0000256" key="2">
    <source>
        <dbReference type="ARBA" id="ARBA00022443"/>
    </source>
</evidence>
<name>A0A9N8VL04_9GLOM</name>
<evidence type="ECO:0000259" key="5">
    <source>
        <dbReference type="PROSITE" id="PS50002"/>
    </source>
</evidence>
<dbReference type="PRINTS" id="PR00452">
    <property type="entry name" value="SH3DOMAIN"/>
</dbReference>
<dbReference type="CDD" id="cd11525">
    <property type="entry name" value="SYLF_SH3YL1_like"/>
    <property type="match status" value="1"/>
</dbReference>
<feature type="compositionally biased region" description="Polar residues" evidence="4">
    <location>
        <begin position="290"/>
        <end position="317"/>
    </location>
</feature>
<feature type="compositionally biased region" description="Low complexity" evidence="4">
    <location>
        <begin position="253"/>
        <end position="277"/>
    </location>
</feature>
<dbReference type="Gene3D" id="2.30.30.40">
    <property type="entry name" value="SH3 Domains"/>
    <property type="match status" value="1"/>
</dbReference>
<evidence type="ECO:0000256" key="3">
    <source>
        <dbReference type="PROSITE-ProRule" id="PRU00192"/>
    </source>
</evidence>
<evidence type="ECO:0000256" key="4">
    <source>
        <dbReference type="SAM" id="MobiDB-lite"/>
    </source>
</evidence>
<feature type="domain" description="SH3" evidence="5">
    <location>
        <begin position="332"/>
        <end position="391"/>
    </location>
</feature>
<dbReference type="InterPro" id="IPR007461">
    <property type="entry name" value="Ysc84_actin-binding"/>
</dbReference>
<comment type="caution">
    <text evidence="6">The sequence shown here is derived from an EMBL/GenBank/DDBJ whole genome shotgun (WGS) entry which is preliminary data.</text>
</comment>
<dbReference type="FunFam" id="2.30.30.40:FF:000100">
    <property type="entry name" value="SH3 domain-containing YSC84-like protein 1"/>
    <property type="match status" value="1"/>
</dbReference>
<dbReference type="GO" id="GO:0030479">
    <property type="term" value="C:actin cortical patch"/>
    <property type="evidence" value="ECO:0007669"/>
    <property type="project" value="TreeGrafter"/>
</dbReference>
<evidence type="ECO:0000256" key="1">
    <source>
        <dbReference type="ARBA" id="ARBA00007761"/>
    </source>
</evidence>
<evidence type="ECO:0000313" key="6">
    <source>
        <dbReference type="EMBL" id="CAG8453842.1"/>
    </source>
</evidence>
<dbReference type="OrthoDB" id="443981at2759"/>
<evidence type="ECO:0000313" key="7">
    <source>
        <dbReference type="Proteomes" id="UP000789831"/>
    </source>
</evidence>
<feature type="region of interest" description="Disordered" evidence="4">
    <location>
        <begin position="240"/>
        <end position="327"/>
    </location>
</feature>
<dbReference type="Pfam" id="PF04366">
    <property type="entry name" value="Ysc84"/>
    <property type="match status" value="1"/>
</dbReference>
<dbReference type="InterPro" id="IPR051702">
    <property type="entry name" value="SH3_domain_YSC84-like"/>
</dbReference>
<reference evidence="6" key="1">
    <citation type="submission" date="2021-06" db="EMBL/GenBank/DDBJ databases">
        <authorList>
            <person name="Kallberg Y."/>
            <person name="Tangrot J."/>
            <person name="Rosling A."/>
        </authorList>
    </citation>
    <scope>NUCLEOTIDE SEQUENCE</scope>
    <source>
        <strain evidence="6">MT106</strain>
    </source>
</reference>
<dbReference type="PROSITE" id="PS50002">
    <property type="entry name" value="SH3"/>
    <property type="match status" value="1"/>
</dbReference>
<keyword evidence="2 3" id="KW-0728">SH3 domain</keyword>
<dbReference type="Pfam" id="PF00018">
    <property type="entry name" value="SH3_1"/>
    <property type="match status" value="1"/>
</dbReference>
<dbReference type="GO" id="GO:0035091">
    <property type="term" value="F:phosphatidylinositol binding"/>
    <property type="evidence" value="ECO:0007669"/>
    <property type="project" value="TreeGrafter"/>
</dbReference>
<keyword evidence="7" id="KW-1185">Reference proteome</keyword>
<dbReference type="AlphaFoldDB" id="A0A9N8VL04"/>
<accession>A0A9N8VL04</accession>
<dbReference type="GO" id="GO:0051015">
    <property type="term" value="F:actin filament binding"/>
    <property type="evidence" value="ECO:0007669"/>
    <property type="project" value="TreeGrafter"/>
</dbReference>
<dbReference type="InterPro" id="IPR033643">
    <property type="entry name" value="SYLF_SH3YL1-like"/>
</dbReference>
<protein>
    <submittedName>
        <fullName evidence="6">4103_t:CDS:1</fullName>
    </submittedName>
</protein>
<sequence length="391" mass="41228">MVNSPLPTDLAGKVDSGYYVGYEETVVSLLKRLLTYLIGECRKAAKILNSFIDPIAAKGPDKVIPANILQNAKGFAIFTVIKAGFLFSGRAGSGLVVARLDDGSWSAPSAIGTGGMGFGGQIGAEVTDFVIVLNSRDAVKSFMTGGNVTLGGNLSVAAGPIGRTAEGAGSVSRGHVAAIFSYSKTKGLFAGVSIEGSVVIERKDANAKFYHRKVSAKELLSGSVAPPAQADTLYRALNAKASRTSQDSTATVTRGATSRSGGSSNNNNRNRLALSTSETNRFSQPPPYNSIVNDNKSDENGSSVQRSRSLSHNNDNLSYKPPVALKPRPRVPKQLTAIALFDFAGEQPGDLAFNKGDVVTIIQKSDSVNDWWTGTCNDVEGIFPANYVELQ</sequence>
<dbReference type="SMART" id="SM00326">
    <property type="entry name" value="SH3"/>
    <property type="match status" value="1"/>
</dbReference>
<organism evidence="6 7">
    <name type="scientific">Ambispora gerdemannii</name>
    <dbReference type="NCBI Taxonomy" id="144530"/>
    <lineage>
        <taxon>Eukaryota</taxon>
        <taxon>Fungi</taxon>
        <taxon>Fungi incertae sedis</taxon>
        <taxon>Mucoromycota</taxon>
        <taxon>Glomeromycotina</taxon>
        <taxon>Glomeromycetes</taxon>
        <taxon>Archaeosporales</taxon>
        <taxon>Ambisporaceae</taxon>
        <taxon>Ambispora</taxon>
    </lineage>
</organism>
<proteinExistence type="inferred from homology"/>
<dbReference type="InterPro" id="IPR036028">
    <property type="entry name" value="SH3-like_dom_sf"/>
</dbReference>
<dbReference type="InterPro" id="IPR001452">
    <property type="entry name" value="SH3_domain"/>
</dbReference>
<dbReference type="PANTHER" id="PTHR15629:SF2">
    <property type="entry name" value="SH3 DOMAIN-CONTAINING YSC84-LIKE PROTEIN 1"/>
    <property type="match status" value="1"/>
</dbReference>